<evidence type="ECO:0008006" key="3">
    <source>
        <dbReference type="Google" id="ProtNLM"/>
    </source>
</evidence>
<name>A0A0V1CRD7_TRIBR</name>
<proteinExistence type="predicted"/>
<dbReference type="Proteomes" id="UP000054653">
    <property type="component" value="Unassembled WGS sequence"/>
</dbReference>
<evidence type="ECO:0000313" key="1">
    <source>
        <dbReference type="EMBL" id="KRY51283.1"/>
    </source>
</evidence>
<dbReference type="STRING" id="45882.A0A0V1CRD7"/>
<dbReference type="EMBL" id="JYDI01000129">
    <property type="protein sequence ID" value="KRY51283.1"/>
    <property type="molecule type" value="Genomic_DNA"/>
</dbReference>
<reference evidence="1 2" key="1">
    <citation type="submission" date="2015-01" db="EMBL/GenBank/DDBJ databases">
        <title>Evolution of Trichinella species and genotypes.</title>
        <authorList>
            <person name="Korhonen P.K."/>
            <person name="Edoardo P."/>
            <person name="Giuseppe L.R."/>
            <person name="Gasser R.B."/>
        </authorList>
    </citation>
    <scope>NUCLEOTIDE SEQUENCE [LARGE SCALE GENOMIC DNA]</scope>
    <source>
        <strain evidence="1">ISS120</strain>
    </source>
</reference>
<organism evidence="1 2">
    <name type="scientific">Trichinella britovi</name>
    <name type="common">Parasitic roundworm</name>
    <dbReference type="NCBI Taxonomy" id="45882"/>
    <lineage>
        <taxon>Eukaryota</taxon>
        <taxon>Metazoa</taxon>
        <taxon>Ecdysozoa</taxon>
        <taxon>Nematoda</taxon>
        <taxon>Enoplea</taxon>
        <taxon>Dorylaimia</taxon>
        <taxon>Trichinellida</taxon>
        <taxon>Trichinellidae</taxon>
        <taxon>Trichinella</taxon>
    </lineage>
</organism>
<dbReference type="PANTHER" id="PTHR45913">
    <property type="entry name" value="EPM2A-INTERACTING PROTEIN 1"/>
    <property type="match status" value="1"/>
</dbReference>
<dbReference type="OrthoDB" id="6608096at2759"/>
<keyword evidence="2" id="KW-1185">Reference proteome</keyword>
<comment type="caution">
    <text evidence="1">The sequence shown here is derived from an EMBL/GenBank/DDBJ whole genome shotgun (WGS) entry which is preliminary data.</text>
</comment>
<sequence length="207" mass="24492">MCLIERSRRSLSRRAQYASALCRSLGMDEWLIRKPVKREVAEMESQKGSTAGDVNNKRKIDENESANFQLSNRRKVIRKYDIDYLKFEFTWNGDHKDPRPLCVICNEILANESMRPNKLLRHVETKHMDLKSKPLQFFESKLTVYTPLFPYVLRDEKFVLKLTYLVDICSKLNDLNLYLQGMDAADIFSVHDKIRGFMKKLYLWKKC</sequence>
<protein>
    <recommendedName>
        <fullName evidence="3">Zinc finger BED domain-containing protein 5</fullName>
    </recommendedName>
</protein>
<dbReference type="AlphaFoldDB" id="A0A0V1CRD7"/>
<dbReference type="OMA" id="PLCVICN"/>
<evidence type="ECO:0000313" key="2">
    <source>
        <dbReference type="Proteomes" id="UP000054653"/>
    </source>
</evidence>
<dbReference type="PANTHER" id="PTHR45913:SF19">
    <property type="entry name" value="LOW QUALITY PROTEIN: ZINC FINGER BED DOMAIN-CONTAINING PROTEIN 5-LIKE"/>
    <property type="match status" value="1"/>
</dbReference>
<gene>
    <name evidence="1" type="primary">FAM200B</name>
    <name evidence="1" type="ORF">T03_4448</name>
</gene>
<accession>A0A0V1CRD7</accession>